<evidence type="ECO:0000256" key="7">
    <source>
        <dbReference type="SAM" id="Phobius"/>
    </source>
</evidence>
<evidence type="ECO:0000256" key="2">
    <source>
        <dbReference type="ARBA" id="ARBA00022692"/>
    </source>
</evidence>
<evidence type="ECO:0000256" key="3">
    <source>
        <dbReference type="ARBA" id="ARBA00022989"/>
    </source>
</evidence>
<dbReference type="OrthoDB" id="5353557at2759"/>
<dbReference type="SUPFAM" id="SSF54631">
    <property type="entry name" value="CBS-domain pair"/>
    <property type="match status" value="1"/>
</dbReference>
<organism evidence="9 10">
    <name type="scientific">Collybiopsis confluens</name>
    <dbReference type="NCBI Taxonomy" id="2823264"/>
    <lineage>
        <taxon>Eukaryota</taxon>
        <taxon>Fungi</taxon>
        <taxon>Dikarya</taxon>
        <taxon>Basidiomycota</taxon>
        <taxon>Agaricomycotina</taxon>
        <taxon>Agaricomycetes</taxon>
        <taxon>Agaricomycetidae</taxon>
        <taxon>Agaricales</taxon>
        <taxon>Marasmiineae</taxon>
        <taxon>Omphalotaceae</taxon>
        <taxon>Collybiopsis</taxon>
    </lineage>
</organism>
<dbReference type="GO" id="GO:0030026">
    <property type="term" value="P:intracellular manganese ion homeostasis"/>
    <property type="evidence" value="ECO:0007669"/>
    <property type="project" value="TreeGrafter"/>
</dbReference>
<feature type="region of interest" description="Disordered" evidence="6">
    <location>
        <begin position="400"/>
        <end position="439"/>
    </location>
</feature>
<feature type="transmembrane region" description="Helical" evidence="7">
    <location>
        <begin position="182"/>
        <end position="202"/>
    </location>
</feature>
<dbReference type="Gene3D" id="3.10.580.10">
    <property type="entry name" value="CBS-domain"/>
    <property type="match status" value="2"/>
</dbReference>
<sequence>MPPILLPTLNRFRVAHAVFSLTAAFLSLSRGDVFTPESHSNIAKRAQDDDLPNYKKILFPILIVVLVLLSGAFAGLTLGLMSLDQTQLNVLSVSGTPKQRKYASQIKPIRKNGHLLLVTLLLANMIVNETLPIIADPVLGGGVQSVVVSTVLIVIFSEIIPQALFTRYGLYLGAKGAGLTRVLIWGLGIVSWPVAKFLDWILGENHGIIYRRVELKELIAMHSSTSAHGGDLKTDTVAIIGATLDLQEKVVSQAMTPIAKVFMVSIDAKLDYDLLKRIVETGHSRIPVYEDVDILAGISVDSELEKDDRVTQKVKKIIGILLVKQCVLLDPKDAVPVRSLQLNKVPFVPENEALLGILDKFQEGNSHMAIVSRFSVEKAKSVKKTVKQSLTRRLLERVGIETSDSDSSDTETDVTPSREQNVDKDATLRGDSSPRKELLLADNPGGAGAEILKSDAANKSVFGMSNLEANMPADAVLTMKGAKQFLQNVDPAVMPLGIITLEDVLEELIGAEIYDEFDAEGAHGETYIHQHSVPAVSSAINSEISRGGVNKSLASVKSLSFFRSRSVQPSPSLRNEGKSNSAFRGAAEEGAEYTSKADNDTASKQAFTKGGSFSTPIEAVLLDRKRRLTAASTWTPGSSESNHSSVPKGRFKSGPLKRSYSNPPELFGGSAHRTVALKSGGEDALACSSPRPGGDVKENELDLTLVKTLTEHSEDGRPPHF</sequence>
<evidence type="ECO:0000256" key="4">
    <source>
        <dbReference type="ARBA" id="ARBA00023136"/>
    </source>
</evidence>
<feature type="compositionally biased region" description="Basic and acidic residues" evidence="6">
    <location>
        <begin position="420"/>
        <end position="439"/>
    </location>
</feature>
<protein>
    <recommendedName>
        <fullName evidence="8">CNNM transmembrane domain-containing protein</fullName>
    </recommendedName>
</protein>
<accession>A0A8H5HN66</accession>
<dbReference type="EMBL" id="JAACJN010000036">
    <property type="protein sequence ID" value="KAF5386365.1"/>
    <property type="molecule type" value="Genomic_DNA"/>
</dbReference>
<keyword evidence="10" id="KW-1185">Reference proteome</keyword>
<feature type="region of interest" description="Disordered" evidence="6">
    <location>
        <begin position="567"/>
        <end position="599"/>
    </location>
</feature>
<proteinExistence type="predicted"/>
<dbReference type="InterPro" id="IPR046342">
    <property type="entry name" value="CBS_dom_sf"/>
</dbReference>
<dbReference type="InterPro" id="IPR044751">
    <property type="entry name" value="Ion_transp-like_CBS"/>
</dbReference>
<reference evidence="9 10" key="1">
    <citation type="journal article" date="2020" name="ISME J.">
        <title>Uncovering the hidden diversity of litter-decomposition mechanisms in mushroom-forming fungi.</title>
        <authorList>
            <person name="Floudas D."/>
            <person name="Bentzer J."/>
            <person name="Ahren D."/>
            <person name="Johansson T."/>
            <person name="Persson P."/>
            <person name="Tunlid A."/>
        </authorList>
    </citation>
    <scope>NUCLEOTIDE SEQUENCE [LARGE SCALE GENOMIC DNA]</scope>
    <source>
        <strain evidence="9 10">CBS 406.79</strain>
    </source>
</reference>
<keyword evidence="2 5" id="KW-0812">Transmembrane</keyword>
<dbReference type="PANTHER" id="PTHR12064:SF90">
    <property type="entry name" value="CNNM TRANSMEMBRANE DOMAIN-CONTAINING PROTEIN"/>
    <property type="match status" value="1"/>
</dbReference>
<feature type="compositionally biased region" description="Polar residues" evidence="6">
    <location>
        <begin position="632"/>
        <end position="645"/>
    </location>
</feature>
<evidence type="ECO:0000313" key="9">
    <source>
        <dbReference type="EMBL" id="KAF5386365.1"/>
    </source>
</evidence>
<dbReference type="InterPro" id="IPR045095">
    <property type="entry name" value="ACDP"/>
</dbReference>
<feature type="region of interest" description="Disordered" evidence="6">
    <location>
        <begin position="632"/>
        <end position="667"/>
    </location>
</feature>
<feature type="compositionally biased region" description="Polar residues" evidence="6">
    <location>
        <begin position="567"/>
        <end position="582"/>
    </location>
</feature>
<evidence type="ECO:0000259" key="8">
    <source>
        <dbReference type="PROSITE" id="PS51846"/>
    </source>
</evidence>
<dbReference type="PANTHER" id="PTHR12064">
    <property type="entry name" value="METAL TRANSPORTER CNNM"/>
    <property type="match status" value="1"/>
</dbReference>
<feature type="transmembrane region" description="Helical" evidence="7">
    <location>
        <begin position="57"/>
        <end position="81"/>
    </location>
</feature>
<dbReference type="AlphaFoldDB" id="A0A8H5HN66"/>
<keyword evidence="4 5" id="KW-0472">Membrane</keyword>
<evidence type="ECO:0000256" key="6">
    <source>
        <dbReference type="SAM" id="MobiDB-lite"/>
    </source>
</evidence>
<feature type="transmembrane region" description="Helical" evidence="7">
    <location>
        <begin position="147"/>
        <end position="170"/>
    </location>
</feature>
<name>A0A8H5HN66_9AGAR</name>
<dbReference type="CDD" id="cd04590">
    <property type="entry name" value="CBS_pair_CorC_HlyC_assoc"/>
    <property type="match status" value="1"/>
</dbReference>
<dbReference type="GO" id="GO:0005737">
    <property type="term" value="C:cytoplasm"/>
    <property type="evidence" value="ECO:0007669"/>
    <property type="project" value="TreeGrafter"/>
</dbReference>
<feature type="compositionally biased region" description="Acidic residues" evidence="6">
    <location>
        <begin position="403"/>
        <end position="412"/>
    </location>
</feature>
<evidence type="ECO:0000256" key="1">
    <source>
        <dbReference type="ARBA" id="ARBA00004141"/>
    </source>
</evidence>
<dbReference type="PROSITE" id="PS51846">
    <property type="entry name" value="CNNM"/>
    <property type="match status" value="1"/>
</dbReference>
<keyword evidence="3 5" id="KW-1133">Transmembrane helix</keyword>
<dbReference type="GO" id="GO:0016020">
    <property type="term" value="C:membrane"/>
    <property type="evidence" value="ECO:0007669"/>
    <property type="project" value="UniProtKB-SubCell"/>
</dbReference>
<dbReference type="Pfam" id="PF01595">
    <property type="entry name" value="CNNM"/>
    <property type="match status" value="1"/>
</dbReference>
<comment type="subcellular location">
    <subcellularLocation>
        <location evidence="1">Membrane</location>
        <topology evidence="1">Multi-pass membrane protein</topology>
    </subcellularLocation>
</comment>
<evidence type="ECO:0000313" key="10">
    <source>
        <dbReference type="Proteomes" id="UP000518752"/>
    </source>
</evidence>
<dbReference type="Proteomes" id="UP000518752">
    <property type="component" value="Unassembled WGS sequence"/>
</dbReference>
<feature type="domain" description="CNNM transmembrane" evidence="8">
    <location>
        <begin position="52"/>
        <end position="236"/>
    </location>
</feature>
<dbReference type="GO" id="GO:0010960">
    <property type="term" value="P:magnesium ion homeostasis"/>
    <property type="evidence" value="ECO:0007669"/>
    <property type="project" value="InterPro"/>
</dbReference>
<dbReference type="InterPro" id="IPR002550">
    <property type="entry name" value="CNNM"/>
</dbReference>
<comment type="caution">
    <text evidence="9">The sequence shown here is derived from an EMBL/GenBank/DDBJ whole genome shotgun (WGS) entry which is preliminary data.</text>
</comment>
<gene>
    <name evidence="9" type="ORF">D9757_006655</name>
</gene>
<evidence type="ECO:0000256" key="5">
    <source>
        <dbReference type="PROSITE-ProRule" id="PRU01193"/>
    </source>
</evidence>
<feature type="transmembrane region" description="Helical" evidence="7">
    <location>
        <begin position="115"/>
        <end position="135"/>
    </location>
</feature>